<evidence type="ECO:0000256" key="5">
    <source>
        <dbReference type="ARBA" id="ARBA00021247"/>
    </source>
</evidence>
<evidence type="ECO:0000259" key="10">
    <source>
        <dbReference type="Pfam" id="PF09764"/>
    </source>
</evidence>
<protein>
    <recommendedName>
        <fullName evidence="5 8">Protein N-terminal glutamine amidohydrolase</fullName>
        <ecNumber evidence="4 8">3.5.1.122</ecNumber>
    </recommendedName>
    <alternativeName>
        <fullName evidence="8">Protein NH2-terminal glutamine deamidase</fullName>
    </alternativeName>
</protein>
<dbReference type="InterPro" id="IPR023128">
    <property type="entry name" value="Prot_N_Gln_amidohydro_ab_roll"/>
</dbReference>
<dbReference type="InterPro" id="IPR039733">
    <property type="entry name" value="NTAQ1"/>
</dbReference>
<feature type="region of interest" description="Disordered" evidence="9">
    <location>
        <begin position="142"/>
        <end position="161"/>
    </location>
</feature>
<evidence type="ECO:0000256" key="8">
    <source>
        <dbReference type="RuleBase" id="RU367082"/>
    </source>
</evidence>
<comment type="catalytic activity">
    <reaction evidence="7 8">
        <text>N-terminal L-glutaminyl-[protein] + H2O = N-terminal L-glutamyl-[protein] + NH4(+)</text>
        <dbReference type="Rhea" id="RHEA:50680"/>
        <dbReference type="Rhea" id="RHEA-COMP:12668"/>
        <dbReference type="Rhea" id="RHEA-COMP:12777"/>
        <dbReference type="ChEBI" id="CHEBI:15377"/>
        <dbReference type="ChEBI" id="CHEBI:28938"/>
        <dbReference type="ChEBI" id="CHEBI:64721"/>
        <dbReference type="ChEBI" id="CHEBI:64722"/>
        <dbReference type="EC" id="3.5.1.122"/>
    </reaction>
</comment>
<reference evidence="11 12" key="1">
    <citation type="submission" date="2023-09" db="EMBL/GenBank/DDBJ databases">
        <title>Nesidiocoris tenuis whole genome shotgun sequence.</title>
        <authorList>
            <person name="Shibata T."/>
            <person name="Shimoda M."/>
            <person name="Kobayashi T."/>
            <person name="Uehara T."/>
        </authorList>
    </citation>
    <scope>NUCLEOTIDE SEQUENCE [LARGE SCALE GENOMIC DNA]</scope>
    <source>
        <strain evidence="11 12">Japan</strain>
    </source>
</reference>
<evidence type="ECO:0000256" key="7">
    <source>
        <dbReference type="ARBA" id="ARBA00048768"/>
    </source>
</evidence>
<name>A0ABN7B365_9HEMI</name>
<organism evidence="11 12">
    <name type="scientific">Nesidiocoris tenuis</name>
    <dbReference type="NCBI Taxonomy" id="355587"/>
    <lineage>
        <taxon>Eukaryota</taxon>
        <taxon>Metazoa</taxon>
        <taxon>Ecdysozoa</taxon>
        <taxon>Arthropoda</taxon>
        <taxon>Hexapoda</taxon>
        <taxon>Insecta</taxon>
        <taxon>Pterygota</taxon>
        <taxon>Neoptera</taxon>
        <taxon>Paraneoptera</taxon>
        <taxon>Hemiptera</taxon>
        <taxon>Heteroptera</taxon>
        <taxon>Panheteroptera</taxon>
        <taxon>Cimicomorpha</taxon>
        <taxon>Miridae</taxon>
        <taxon>Dicyphina</taxon>
        <taxon>Nesidiocoris</taxon>
    </lineage>
</organism>
<evidence type="ECO:0000256" key="4">
    <source>
        <dbReference type="ARBA" id="ARBA00012718"/>
    </source>
</evidence>
<dbReference type="EMBL" id="AP028916">
    <property type="protein sequence ID" value="BES97621.1"/>
    <property type="molecule type" value="Genomic_DNA"/>
</dbReference>
<keyword evidence="6 8" id="KW-0378">Hydrolase</keyword>
<keyword evidence="12" id="KW-1185">Reference proteome</keyword>
<gene>
    <name evidence="11" type="ORF">NTJ_10435</name>
</gene>
<dbReference type="PANTHER" id="PTHR13035:SF0">
    <property type="entry name" value="PROTEIN N-TERMINAL GLUTAMINE AMIDOHYDROLASE"/>
    <property type="match status" value="1"/>
</dbReference>
<evidence type="ECO:0000313" key="11">
    <source>
        <dbReference type="EMBL" id="BES97621.1"/>
    </source>
</evidence>
<comment type="similarity">
    <text evidence="2 8">Belongs to the NTAQ1 family.</text>
</comment>
<comment type="function">
    <text evidence="1 8">Mediates the side-chain deamidation of N-terminal glutamine residues to glutamate, an important step in N-end rule pathway of protein degradation. Conversion of the resulting N-terminal glutamine to glutamate renders the protein susceptible to arginylation, polyubiquitination and degradation as specified by the N-end rule. Does not act on substrates with internal or C-terminal glutamine and does not act on non-glutamine residues in any position.</text>
</comment>
<comment type="subunit">
    <text evidence="3 8">Monomer.</text>
</comment>
<feature type="domain" description="Protein N-terminal glutamine amidohydrolase alpha beta roll" evidence="10">
    <location>
        <begin position="14"/>
        <end position="192"/>
    </location>
</feature>
<evidence type="ECO:0000256" key="6">
    <source>
        <dbReference type="ARBA" id="ARBA00022801"/>
    </source>
</evidence>
<evidence type="ECO:0000313" key="12">
    <source>
        <dbReference type="Proteomes" id="UP001307889"/>
    </source>
</evidence>
<dbReference type="EC" id="3.5.1.122" evidence="4 8"/>
<dbReference type="Pfam" id="PF09764">
    <property type="entry name" value="Nt_Gln_amidase"/>
    <property type="match status" value="1"/>
</dbReference>
<sequence length="195" mass="23119">MEDILSWKKENFMYTKCYCEENIWKLCEKLKGSEILKKSYAVFISNDERRIPLWNHSGREDMDYLSIWDYHVILLVKLNEGSYVVDFDTILGFVLRLEDYNDQVIRDEENLADNFKRKFRVIPAASYLEVFASDRSHMLRKDGNDASYLSPPPPYPPLRSRDSTNNIQEFISMSDSNEYGEVFDLRGFLRFFGKM</sequence>
<evidence type="ECO:0000256" key="2">
    <source>
        <dbReference type="ARBA" id="ARBA00008985"/>
    </source>
</evidence>
<evidence type="ECO:0000256" key="9">
    <source>
        <dbReference type="SAM" id="MobiDB-lite"/>
    </source>
</evidence>
<dbReference type="Gene3D" id="3.10.620.10">
    <property type="entry name" value="Protein N-terminal glutamine amidohydrolase, alpha beta roll"/>
    <property type="match status" value="1"/>
</dbReference>
<dbReference type="PANTHER" id="PTHR13035">
    <property type="entry name" value="PROTEIN N-TERMINAL GLUTAMINE AMIDOHYDROLASE"/>
    <property type="match status" value="1"/>
</dbReference>
<accession>A0ABN7B365</accession>
<dbReference type="InterPro" id="IPR037132">
    <property type="entry name" value="N_Gln_amidohydro_ab_roll_sf"/>
</dbReference>
<evidence type="ECO:0000256" key="3">
    <source>
        <dbReference type="ARBA" id="ARBA00011245"/>
    </source>
</evidence>
<evidence type="ECO:0000256" key="1">
    <source>
        <dbReference type="ARBA" id="ARBA00003923"/>
    </source>
</evidence>
<dbReference type="Proteomes" id="UP001307889">
    <property type="component" value="Chromosome 8"/>
</dbReference>
<proteinExistence type="inferred from homology"/>